<name>A0A6J5QR90_9CAUD</name>
<evidence type="ECO:0000313" key="2">
    <source>
        <dbReference type="EMBL" id="CAB4149893.1"/>
    </source>
</evidence>
<dbReference type="EMBL" id="LR797392">
    <property type="protein sequence ID" value="CAB4213044.1"/>
    <property type="molecule type" value="Genomic_DNA"/>
</dbReference>
<dbReference type="EMBL" id="LR796529">
    <property type="protein sequence ID" value="CAB4149893.1"/>
    <property type="molecule type" value="Genomic_DNA"/>
</dbReference>
<reference evidence="3" key="1">
    <citation type="submission" date="2020-05" db="EMBL/GenBank/DDBJ databases">
        <authorList>
            <person name="Chiriac C."/>
            <person name="Salcher M."/>
            <person name="Ghai R."/>
            <person name="Kavagutti S V."/>
        </authorList>
    </citation>
    <scope>NUCLEOTIDE SEQUENCE</scope>
</reference>
<feature type="region of interest" description="Disordered" evidence="1">
    <location>
        <begin position="65"/>
        <end position="93"/>
    </location>
</feature>
<dbReference type="EMBL" id="LR797038">
    <property type="protein sequence ID" value="CAB4183255.1"/>
    <property type="molecule type" value="Genomic_DNA"/>
</dbReference>
<gene>
    <name evidence="3" type="ORF">UFOVP1081_46</name>
    <name evidence="4" type="ORF">UFOVP1433_46</name>
    <name evidence="2" type="ORF">UFOVP553_46</name>
</gene>
<accession>A0A6J5QR90</accession>
<proteinExistence type="predicted"/>
<organism evidence="3">
    <name type="scientific">uncultured Caudovirales phage</name>
    <dbReference type="NCBI Taxonomy" id="2100421"/>
    <lineage>
        <taxon>Viruses</taxon>
        <taxon>Duplodnaviria</taxon>
        <taxon>Heunggongvirae</taxon>
        <taxon>Uroviricota</taxon>
        <taxon>Caudoviricetes</taxon>
        <taxon>Peduoviridae</taxon>
        <taxon>Maltschvirus</taxon>
        <taxon>Maltschvirus maltsch</taxon>
    </lineage>
</organism>
<evidence type="ECO:0000313" key="4">
    <source>
        <dbReference type="EMBL" id="CAB4213044.1"/>
    </source>
</evidence>
<feature type="compositionally biased region" description="Basic residues" evidence="1">
    <location>
        <begin position="70"/>
        <end position="82"/>
    </location>
</feature>
<evidence type="ECO:0000256" key="1">
    <source>
        <dbReference type="SAM" id="MobiDB-lite"/>
    </source>
</evidence>
<sequence>MTHTEMLRRWPRRTDLAAAIGASYQAVQQWEIRNAIPHYWFEPIATAALASKIKGVTVASMTLAAEKTARAKPPRRNAKKPKPQPELKEQPNG</sequence>
<feature type="compositionally biased region" description="Basic and acidic residues" evidence="1">
    <location>
        <begin position="83"/>
        <end position="93"/>
    </location>
</feature>
<evidence type="ECO:0000313" key="3">
    <source>
        <dbReference type="EMBL" id="CAB4183255.1"/>
    </source>
</evidence>
<protein>
    <submittedName>
        <fullName evidence="3">Uncharacterized protein</fullName>
    </submittedName>
</protein>